<dbReference type="Pfam" id="PF18299">
    <property type="entry name" value="R2K_2"/>
    <property type="match status" value="1"/>
</dbReference>
<evidence type="ECO:0000259" key="1">
    <source>
        <dbReference type="Pfam" id="PF18299"/>
    </source>
</evidence>
<keyword evidence="3" id="KW-1185">Reference proteome</keyword>
<proteinExistence type="predicted"/>
<protein>
    <recommendedName>
        <fullName evidence="1">ATP-grasp domain-containing protein</fullName>
    </recommendedName>
</protein>
<dbReference type="EMBL" id="JACHMH010000001">
    <property type="protein sequence ID" value="MBB4682269.1"/>
    <property type="molecule type" value="Genomic_DNA"/>
</dbReference>
<dbReference type="RefSeq" id="WP_185009436.1">
    <property type="nucleotide sequence ID" value="NZ_BAAAUI010000007.1"/>
</dbReference>
<comment type="caution">
    <text evidence="2">The sequence shown here is derived from an EMBL/GenBank/DDBJ whole genome shotgun (WGS) entry which is preliminary data.</text>
</comment>
<dbReference type="InterPro" id="IPR041261">
    <property type="entry name" value="R2K_2"/>
</dbReference>
<reference evidence="2 3" key="1">
    <citation type="submission" date="2020-08" db="EMBL/GenBank/DDBJ databases">
        <title>Sequencing the genomes of 1000 actinobacteria strains.</title>
        <authorList>
            <person name="Klenk H.-P."/>
        </authorList>
    </citation>
    <scope>NUCLEOTIDE SEQUENCE [LARGE SCALE GENOMIC DNA]</scope>
    <source>
        <strain evidence="2 3">DSM 44230</strain>
    </source>
</reference>
<sequence length="255" mass="27253">MSRRALVMPPRVRATSGGLVAAAEARGLPVLRPDQAEPGHCHYYGGPLVADTLALDLALLEPPDDWLPGLPTEFTARRITAGTLGTTSLTGPTFVKPPSAKHLPPRVYRDQADLTAAATGLPADTPLLLSEVTAFAAEYRLYVLDGEIHTGSRYLTWGNLDPAALAADPESARVLDFARTLLATHAETLPSAVVLDIGLTGPPTDPRRRPAVVEANLAWFTEPYQSDVDRALEVILRAAGPRSGLSPRDSRFVRG</sequence>
<feature type="domain" description="ATP-grasp" evidence="1">
    <location>
        <begin position="74"/>
        <end position="233"/>
    </location>
</feature>
<name>A0A7W7G0H1_9PSEU</name>
<dbReference type="AlphaFoldDB" id="A0A7W7G0H1"/>
<dbReference type="Proteomes" id="UP000533598">
    <property type="component" value="Unassembled WGS sequence"/>
</dbReference>
<accession>A0A7W7G0H1</accession>
<organism evidence="2 3">
    <name type="scientific">Crossiella cryophila</name>
    <dbReference type="NCBI Taxonomy" id="43355"/>
    <lineage>
        <taxon>Bacteria</taxon>
        <taxon>Bacillati</taxon>
        <taxon>Actinomycetota</taxon>
        <taxon>Actinomycetes</taxon>
        <taxon>Pseudonocardiales</taxon>
        <taxon>Pseudonocardiaceae</taxon>
        <taxon>Crossiella</taxon>
    </lineage>
</organism>
<evidence type="ECO:0000313" key="3">
    <source>
        <dbReference type="Proteomes" id="UP000533598"/>
    </source>
</evidence>
<evidence type="ECO:0000313" key="2">
    <source>
        <dbReference type="EMBL" id="MBB4682269.1"/>
    </source>
</evidence>
<gene>
    <name evidence="2" type="ORF">HNR67_008387</name>
</gene>